<dbReference type="Gene3D" id="3.40.190.150">
    <property type="entry name" value="Bordetella uptake gene, domain 1"/>
    <property type="match status" value="1"/>
</dbReference>
<dbReference type="SUPFAM" id="SSF53850">
    <property type="entry name" value="Periplasmic binding protein-like II"/>
    <property type="match status" value="1"/>
</dbReference>
<evidence type="ECO:0000256" key="2">
    <source>
        <dbReference type="SAM" id="SignalP"/>
    </source>
</evidence>
<dbReference type="Gene3D" id="3.40.190.10">
    <property type="entry name" value="Periplasmic binding protein-like II"/>
    <property type="match status" value="1"/>
</dbReference>
<evidence type="ECO:0000313" key="4">
    <source>
        <dbReference type="Proteomes" id="UP000824262"/>
    </source>
</evidence>
<feature type="chain" id="PRO_5039019366" evidence="2">
    <location>
        <begin position="19"/>
        <end position="326"/>
    </location>
</feature>
<proteinExistence type="inferred from homology"/>
<dbReference type="PANTHER" id="PTHR42928:SF5">
    <property type="entry name" value="BLR1237 PROTEIN"/>
    <property type="match status" value="1"/>
</dbReference>
<feature type="signal peptide" evidence="2">
    <location>
        <begin position="1"/>
        <end position="18"/>
    </location>
</feature>
<evidence type="ECO:0000313" key="3">
    <source>
        <dbReference type="EMBL" id="HIQ78368.1"/>
    </source>
</evidence>
<evidence type="ECO:0000256" key="1">
    <source>
        <dbReference type="ARBA" id="ARBA00006987"/>
    </source>
</evidence>
<sequence length="326" mass="34555">MKKLLCLLLALSLVFAFAACGTGGEGSSTDFPTSPITMIVPQDPGGDTDLIARQVASIVEQNEGWTVTISNQPGGSTSVGLLQLQAANPDGYTILCNATNLSLLKPQDIADIDSSDFAAIAGCNSESCYLIVRGDEDRFTTMEEFVAYAKEHPGELNVGTGQAGGVWALACTAFEQGAGIDLNIVANAGGIAQVGLTLLNGDVDCAIISLGTNTMYVESGEMKLLNNFSAERTEAYPDVPTAIECGYDIEVTSNRGFLAPKDTPQEIIDILEAAFLKAIESEEYQTFLENMNSGYMCLNAEDYAAMMAEEDAFYTELFAANTEGVS</sequence>
<keyword evidence="2" id="KW-0732">Signal</keyword>
<dbReference type="EMBL" id="DVGA01000041">
    <property type="protein sequence ID" value="HIQ78368.1"/>
    <property type="molecule type" value="Genomic_DNA"/>
</dbReference>
<dbReference type="PANTHER" id="PTHR42928">
    <property type="entry name" value="TRICARBOXYLATE-BINDING PROTEIN"/>
    <property type="match status" value="1"/>
</dbReference>
<dbReference type="Proteomes" id="UP000824262">
    <property type="component" value="Unassembled WGS sequence"/>
</dbReference>
<dbReference type="InterPro" id="IPR005064">
    <property type="entry name" value="BUG"/>
</dbReference>
<organism evidence="3 4">
    <name type="scientific">Candidatus Scatomorpha intestinavium</name>
    <dbReference type="NCBI Taxonomy" id="2840922"/>
    <lineage>
        <taxon>Bacteria</taxon>
        <taxon>Bacillati</taxon>
        <taxon>Bacillota</taxon>
        <taxon>Clostridia</taxon>
        <taxon>Eubacteriales</taxon>
        <taxon>Candidatus Scatomorpha</taxon>
    </lineage>
</organism>
<dbReference type="PIRSF" id="PIRSF017082">
    <property type="entry name" value="YflP"/>
    <property type="match status" value="1"/>
</dbReference>
<dbReference type="PROSITE" id="PS51257">
    <property type="entry name" value="PROKAR_LIPOPROTEIN"/>
    <property type="match status" value="1"/>
</dbReference>
<dbReference type="CDD" id="cd07012">
    <property type="entry name" value="PBP2_Bug_TTT"/>
    <property type="match status" value="1"/>
</dbReference>
<reference evidence="3" key="2">
    <citation type="journal article" date="2021" name="PeerJ">
        <title>Extensive microbial diversity within the chicken gut microbiome revealed by metagenomics and culture.</title>
        <authorList>
            <person name="Gilroy R."/>
            <person name="Ravi A."/>
            <person name="Getino M."/>
            <person name="Pursley I."/>
            <person name="Horton D.L."/>
            <person name="Alikhan N.F."/>
            <person name="Baker D."/>
            <person name="Gharbi K."/>
            <person name="Hall N."/>
            <person name="Watson M."/>
            <person name="Adriaenssens E.M."/>
            <person name="Foster-Nyarko E."/>
            <person name="Jarju S."/>
            <person name="Secka A."/>
            <person name="Antonio M."/>
            <person name="Oren A."/>
            <person name="Chaudhuri R.R."/>
            <person name="La Ragione R."/>
            <person name="Hildebrand F."/>
            <person name="Pallen M.J."/>
        </authorList>
    </citation>
    <scope>NUCLEOTIDE SEQUENCE</scope>
    <source>
        <strain evidence="3">ChiBcolR7-354</strain>
    </source>
</reference>
<dbReference type="Pfam" id="PF03401">
    <property type="entry name" value="TctC"/>
    <property type="match status" value="1"/>
</dbReference>
<dbReference type="AlphaFoldDB" id="A0A9D1CSG4"/>
<accession>A0A9D1CSG4</accession>
<dbReference type="InterPro" id="IPR042100">
    <property type="entry name" value="Bug_dom1"/>
</dbReference>
<name>A0A9D1CSG4_9FIRM</name>
<protein>
    <submittedName>
        <fullName evidence="3">Tripartite tricarboxylate transporter substrate binding protein</fullName>
    </submittedName>
</protein>
<comment type="similarity">
    <text evidence="1">Belongs to the UPF0065 (bug) family.</text>
</comment>
<reference evidence="3" key="1">
    <citation type="submission" date="2020-10" db="EMBL/GenBank/DDBJ databases">
        <authorList>
            <person name="Gilroy R."/>
        </authorList>
    </citation>
    <scope>NUCLEOTIDE SEQUENCE</scope>
    <source>
        <strain evidence="3">ChiBcolR7-354</strain>
    </source>
</reference>
<gene>
    <name evidence="3" type="ORF">IAB77_03820</name>
</gene>
<comment type="caution">
    <text evidence="3">The sequence shown here is derived from an EMBL/GenBank/DDBJ whole genome shotgun (WGS) entry which is preliminary data.</text>
</comment>